<evidence type="ECO:0000256" key="2">
    <source>
        <dbReference type="ARBA" id="ARBA00022723"/>
    </source>
</evidence>
<dbReference type="CDD" id="cd07714">
    <property type="entry name" value="RNaseJ_MBL-fold"/>
    <property type="match status" value="1"/>
</dbReference>
<accession>A0A8J3EBR6</accession>
<proteinExistence type="predicted"/>
<keyword evidence="3 8" id="KW-0378">Hydrolase</keyword>
<evidence type="ECO:0000259" key="7">
    <source>
        <dbReference type="SMART" id="SM00849"/>
    </source>
</evidence>
<dbReference type="Gene3D" id="3.40.50.10710">
    <property type="entry name" value="Metallo-hydrolase/oxidoreductase"/>
    <property type="match status" value="1"/>
</dbReference>
<keyword evidence="9" id="KW-1185">Reference proteome</keyword>
<name>A0A8J3EBR6_9PROT</name>
<dbReference type="Pfam" id="PF00753">
    <property type="entry name" value="Lactamase_B"/>
    <property type="match status" value="1"/>
</dbReference>
<feature type="domain" description="Metallo-beta-lactamase" evidence="7">
    <location>
        <begin position="25"/>
        <end position="227"/>
    </location>
</feature>
<dbReference type="GO" id="GO:0003723">
    <property type="term" value="F:RNA binding"/>
    <property type="evidence" value="ECO:0007669"/>
    <property type="project" value="UniProtKB-KW"/>
</dbReference>
<dbReference type="Pfam" id="PF07521">
    <property type="entry name" value="RMMBL"/>
    <property type="match status" value="1"/>
</dbReference>
<dbReference type="InterPro" id="IPR036866">
    <property type="entry name" value="RibonucZ/Hydroxyglut_hydro"/>
</dbReference>
<dbReference type="Gene3D" id="3.10.20.580">
    <property type="match status" value="1"/>
</dbReference>
<reference evidence="8 9" key="1">
    <citation type="journal article" date="2014" name="Int. J. Syst. Evol. Microbiol.">
        <title>Complete genome sequence of Corynebacterium casei LMG S-19264T (=DSM 44701T), isolated from a smear-ripened cheese.</title>
        <authorList>
            <consortium name="US DOE Joint Genome Institute (JGI-PGF)"/>
            <person name="Walter F."/>
            <person name="Albersmeier A."/>
            <person name="Kalinowski J."/>
            <person name="Ruckert C."/>
        </authorList>
    </citation>
    <scope>NUCLEOTIDE SEQUENCE [LARGE SCALE GENOMIC DNA]</scope>
    <source>
        <strain evidence="8 9">CGMCC 1.16330</strain>
    </source>
</reference>
<dbReference type="PANTHER" id="PTHR43694">
    <property type="entry name" value="RIBONUCLEASE J"/>
    <property type="match status" value="1"/>
</dbReference>
<dbReference type="InterPro" id="IPR011108">
    <property type="entry name" value="RMMBL"/>
</dbReference>
<comment type="caution">
    <text evidence="8">The sequence shown here is derived from an EMBL/GenBank/DDBJ whole genome shotgun (WGS) entry which is preliminary data.</text>
</comment>
<evidence type="ECO:0000256" key="5">
    <source>
        <dbReference type="ARBA" id="ARBA00022839"/>
    </source>
</evidence>
<evidence type="ECO:0000256" key="3">
    <source>
        <dbReference type="ARBA" id="ARBA00022801"/>
    </source>
</evidence>
<keyword evidence="2" id="KW-0479">Metal-binding</keyword>
<dbReference type="InterPro" id="IPR055132">
    <property type="entry name" value="RNase_J_b_CASP"/>
</dbReference>
<dbReference type="EMBL" id="BMKS01000003">
    <property type="protein sequence ID" value="GGG26309.1"/>
    <property type="molecule type" value="Genomic_DNA"/>
</dbReference>
<evidence type="ECO:0000256" key="6">
    <source>
        <dbReference type="ARBA" id="ARBA00022884"/>
    </source>
</evidence>
<keyword evidence="5" id="KW-0269">Exonuclease</keyword>
<keyword evidence="1" id="KW-0540">Nuclease</keyword>
<dbReference type="SMART" id="SM00849">
    <property type="entry name" value="Lactamase_B"/>
    <property type="match status" value="1"/>
</dbReference>
<gene>
    <name evidence="8" type="ORF">GCM10010964_12800</name>
</gene>
<sequence>MDAPPPGSSSGDLAFIPLGGTGEIGLNLNVYRCDGRLLAVDCGIGFGGPENPEVEVMVPDATWLAERRDRLLGLVVTHAHEDHVGAVAHLWPMLRCPVFAGPFTLAVLRRKLAEVGLSGQVPLTTLPLGGTLSLPPFEMEFVRVAHSTPEAQALALHTRYGTVLHTGDWKLDPDPLVGPPTDEAAFARLGARGVLAMVCDSTNAMVEGHSGSEAEVRRNLAAIIRGLKGRVAVTCFATNVARMESVALAAQAAGRQVALFGRSLRNVEAAARECGYLRGIPPFVPEEEAGYLPDDSLLLLCTGSQGEPRSALARIAADSHPHIALGEGDTVIFSSRMIPGNERAILRVQDELARRGCRVMTADDHMVHVSGHPARDELKRLYALVKPRYAVPVHGEWRHLSEHAALARDCGATPFLVEDGDVLRLAPGRPEVVEGVPTGRFALDGERLLPLAGGVLAARKRMLFNGVVMASLAVDGAGRVVGTPLVSAPGLFESGDDEPARIAADLARAVGELPGPLRREDDALREAARSALRKAVGRRLRKRPSVEVHLLRV</sequence>
<dbReference type="InterPro" id="IPR042173">
    <property type="entry name" value="RNase_J_2"/>
</dbReference>
<organism evidence="8 9">
    <name type="scientific">Caldovatus sediminis</name>
    <dbReference type="NCBI Taxonomy" id="2041189"/>
    <lineage>
        <taxon>Bacteria</taxon>
        <taxon>Pseudomonadati</taxon>
        <taxon>Pseudomonadota</taxon>
        <taxon>Alphaproteobacteria</taxon>
        <taxon>Acetobacterales</taxon>
        <taxon>Roseomonadaceae</taxon>
        <taxon>Caldovatus</taxon>
    </lineage>
</organism>
<dbReference type="PANTHER" id="PTHR43694:SF1">
    <property type="entry name" value="RIBONUCLEASE J"/>
    <property type="match status" value="1"/>
</dbReference>
<dbReference type="Proteomes" id="UP000597507">
    <property type="component" value="Unassembled WGS sequence"/>
</dbReference>
<dbReference type="GO" id="GO:0004527">
    <property type="term" value="F:exonuclease activity"/>
    <property type="evidence" value="ECO:0007669"/>
    <property type="project" value="UniProtKB-KW"/>
</dbReference>
<dbReference type="AlphaFoldDB" id="A0A8J3EBR6"/>
<dbReference type="GO" id="GO:0046872">
    <property type="term" value="F:metal ion binding"/>
    <property type="evidence" value="ECO:0007669"/>
    <property type="project" value="UniProtKB-KW"/>
</dbReference>
<keyword evidence="6" id="KW-0694">RNA-binding</keyword>
<evidence type="ECO:0000256" key="4">
    <source>
        <dbReference type="ARBA" id="ARBA00022833"/>
    </source>
</evidence>
<dbReference type="RefSeq" id="WP_188899180.1">
    <property type="nucleotide sequence ID" value="NZ_BMKS01000003.1"/>
</dbReference>
<keyword evidence="4" id="KW-0862">Zinc</keyword>
<evidence type="ECO:0000313" key="9">
    <source>
        <dbReference type="Proteomes" id="UP000597507"/>
    </source>
</evidence>
<dbReference type="InterPro" id="IPR041636">
    <property type="entry name" value="RNase_J_C"/>
</dbReference>
<evidence type="ECO:0000313" key="8">
    <source>
        <dbReference type="EMBL" id="GGG26309.1"/>
    </source>
</evidence>
<dbReference type="SUPFAM" id="SSF56281">
    <property type="entry name" value="Metallo-hydrolase/oxidoreductase"/>
    <property type="match status" value="1"/>
</dbReference>
<dbReference type="Gene3D" id="3.60.15.10">
    <property type="entry name" value="Ribonuclease Z/Hydroxyacylglutathione hydrolase-like"/>
    <property type="match status" value="1"/>
</dbReference>
<dbReference type="Pfam" id="PF22505">
    <property type="entry name" value="RNase_J_b_CASP"/>
    <property type="match status" value="1"/>
</dbReference>
<evidence type="ECO:0000256" key="1">
    <source>
        <dbReference type="ARBA" id="ARBA00022722"/>
    </source>
</evidence>
<protein>
    <submittedName>
        <fullName evidence="8">MBL fold hydrolase</fullName>
    </submittedName>
</protein>
<dbReference type="Pfam" id="PF17770">
    <property type="entry name" value="RNase_J_C"/>
    <property type="match status" value="1"/>
</dbReference>
<dbReference type="InterPro" id="IPR001279">
    <property type="entry name" value="Metallo-B-lactamas"/>
</dbReference>